<sequence>MLRSSNDVTQQGSRPKTKLGPTKPAPSMANTPVGNVVPCKTPDHPGWLELRLQLWPDGSTEEFLPEMAAACAEPDRFGQFLFLSPGGLAEGLVEVALRTDYVNGTESSPVAFLEGVFVVPASRGLGIARALVAAAEGWARDRGCTEFASDAEVSNVGSHAMHAALGFVETERVVFFRKVVAP</sequence>
<evidence type="ECO:0000313" key="5">
    <source>
        <dbReference type="EMBL" id="BBR39672.1"/>
    </source>
</evidence>
<dbReference type="AlphaFoldDB" id="A0A6S5C6I5"/>
<feature type="compositionally biased region" description="Polar residues" evidence="3">
    <location>
        <begin position="1"/>
        <end position="14"/>
    </location>
</feature>
<accession>A0A6S5C6I5</accession>
<gene>
    <name evidence="5" type="primary">aacA48</name>
    <name evidence="5" type="ORF">WP3W19E03_21970</name>
</gene>
<dbReference type="NCBIfam" id="NF033130">
    <property type="entry name" value="AAC_6p_A48"/>
    <property type="match status" value="1"/>
</dbReference>
<proteinExistence type="predicted"/>
<dbReference type="InterPro" id="IPR016181">
    <property type="entry name" value="Acyl_CoA_acyltransferase"/>
</dbReference>
<evidence type="ECO:0000256" key="1">
    <source>
        <dbReference type="ARBA" id="ARBA00022679"/>
    </source>
</evidence>
<protein>
    <submittedName>
        <fullName evidence="5">Aminoglycoside 6'-N-acetyltransferase AAC(6')-Iag</fullName>
    </submittedName>
</protein>
<dbReference type="Gene3D" id="3.40.630.30">
    <property type="match status" value="1"/>
</dbReference>
<dbReference type="GO" id="GO:0016747">
    <property type="term" value="F:acyltransferase activity, transferring groups other than amino-acyl groups"/>
    <property type="evidence" value="ECO:0007669"/>
    <property type="project" value="InterPro"/>
</dbReference>
<dbReference type="CDD" id="cd04301">
    <property type="entry name" value="NAT_SF"/>
    <property type="match status" value="1"/>
</dbReference>
<feature type="region of interest" description="Disordered" evidence="3">
    <location>
        <begin position="1"/>
        <end position="35"/>
    </location>
</feature>
<organism evidence="5 6">
    <name type="scientific">Aeromonas veronii</name>
    <dbReference type="NCBI Taxonomy" id="654"/>
    <lineage>
        <taxon>Bacteria</taxon>
        <taxon>Pseudomonadati</taxon>
        <taxon>Pseudomonadota</taxon>
        <taxon>Gammaproteobacteria</taxon>
        <taxon>Aeromonadales</taxon>
        <taxon>Aeromonadaceae</taxon>
        <taxon>Aeromonas</taxon>
    </lineage>
</organism>
<evidence type="ECO:0000256" key="3">
    <source>
        <dbReference type="SAM" id="MobiDB-lite"/>
    </source>
</evidence>
<evidence type="ECO:0000313" key="6">
    <source>
        <dbReference type="Proteomes" id="UP000515442"/>
    </source>
</evidence>
<dbReference type="InterPro" id="IPR000182">
    <property type="entry name" value="GNAT_dom"/>
</dbReference>
<dbReference type="PANTHER" id="PTHR43420:SF51">
    <property type="entry name" value="PEPTIDYL-LYSINE N-ACETYLTRANSFERASE YIAC"/>
    <property type="match status" value="1"/>
</dbReference>
<keyword evidence="2" id="KW-0012">Acyltransferase</keyword>
<evidence type="ECO:0000256" key="2">
    <source>
        <dbReference type="ARBA" id="ARBA00023315"/>
    </source>
</evidence>
<dbReference type="NCBIfam" id="NF043067">
    <property type="entry name" value="AAC_6p_group_E"/>
    <property type="match status" value="1"/>
</dbReference>
<dbReference type="SUPFAM" id="SSF55729">
    <property type="entry name" value="Acyl-CoA N-acyltransferases (Nat)"/>
    <property type="match status" value="1"/>
</dbReference>
<dbReference type="PANTHER" id="PTHR43420">
    <property type="entry name" value="ACETYLTRANSFERASE"/>
    <property type="match status" value="1"/>
</dbReference>
<evidence type="ECO:0000259" key="4">
    <source>
        <dbReference type="PROSITE" id="PS51186"/>
    </source>
</evidence>
<dbReference type="InterPro" id="IPR050680">
    <property type="entry name" value="YpeA/RimI_acetyltransf"/>
</dbReference>
<keyword evidence="1 5" id="KW-0808">Transferase</keyword>
<name>A0A6S5C6I5_AERVE</name>
<feature type="domain" description="N-acetyltransferase" evidence="4">
    <location>
        <begin position="34"/>
        <end position="182"/>
    </location>
</feature>
<reference evidence="5 6" key="1">
    <citation type="submission" date="2019-12" db="EMBL/GenBank/DDBJ databases">
        <title>complete genome sequences of Aeromonas veronii str. WP3-W19-ESBL-03 isolated from wastewater treatment plant effluent.</title>
        <authorList>
            <person name="Sekizuka T."/>
            <person name="Itokawa K."/>
            <person name="Yatsu K."/>
            <person name="Inamine Y."/>
            <person name="Kuroda M."/>
        </authorList>
    </citation>
    <scope>NUCLEOTIDE SEQUENCE [LARGE SCALE GENOMIC DNA]</scope>
    <source>
        <strain evidence="5 6">WP3-W19-ESBL-03</strain>
    </source>
</reference>
<dbReference type="PROSITE" id="PS51186">
    <property type="entry name" value="GNAT"/>
    <property type="match status" value="1"/>
</dbReference>
<dbReference type="Pfam" id="PF00583">
    <property type="entry name" value="Acetyltransf_1"/>
    <property type="match status" value="1"/>
</dbReference>
<dbReference type="EMBL" id="AP022038">
    <property type="protein sequence ID" value="BBR39672.1"/>
    <property type="molecule type" value="Genomic_DNA"/>
</dbReference>
<dbReference type="Proteomes" id="UP000515442">
    <property type="component" value="Chromosome"/>
</dbReference>